<evidence type="ECO:0000256" key="16">
    <source>
        <dbReference type="ARBA" id="ARBA00022528"/>
    </source>
</evidence>
<dbReference type="GO" id="GO:0015979">
    <property type="term" value="P:photosynthesis"/>
    <property type="evidence" value="ECO:0007669"/>
    <property type="project" value="UniProtKB-KW"/>
</dbReference>
<keyword evidence="26" id="KW-0653">Protein transport</keyword>
<comment type="function">
    <text evidence="2">The light-harvesting complex (LHC) functions as a light receptor, it captures and delivers excitation energy to photosystems with which it is closely associated.</text>
</comment>
<evidence type="ECO:0000256" key="19">
    <source>
        <dbReference type="ARBA" id="ARBA00022640"/>
    </source>
</evidence>
<evidence type="ECO:0000256" key="23">
    <source>
        <dbReference type="ARBA" id="ARBA00022836"/>
    </source>
</evidence>
<keyword evidence="33" id="KW-0472">Membrane</keyword>
<comment type="similarity">
    <text evidence="8 39">Belongs to the histone H4 family.</text>
</comment>
<dbReference type="Gene3D" id="1.10.20.10">
    <property type="entry name" value="Histone, subunit A"/>
    <property type="match status" value="1"/>
</dbReference>
<evidence type="ECO:0000256" key="33">
    <source>
        <dbReference type="ARBA" id="ARBA00023136"/>
    </source>
</evidence>
<comment type="subunit">
    <text evidence="11">Oligomeric complex that consists of at least the alpha, beta, beta', gamma, delta, epsilon and zeta subunits.</text>
</comment>
<dbReference type="GO" id="GO:0009523">
    <property type="term" value="C:photosystem II"/>
    <property type="evidence" value="ECO:0007669"/>
    <property type="project" value="UniProtKB-KW"/>
</dbReference>
<dbReference type="FunFam" id="1.25.10.10:FF:000166">
    <property type="entry name" value="Coatomer subunit beta"/>
    <property type="match status" value="1"/>
</dbReference>
<dbReference type="Pfam" id="PF07718">
    <property type="entry name" value="Coatamer_beta_C"/>
    <property type="match status" value="1"/>
</dbReference>
<dbReference type="InterPro" id="IPR011989">
    <property type="entry name" value="ARM-like"/>
</dbReference>
<dbReference type="Pfam" id="PF14806">
    <property type="entry name" value="Coatomer_b_Cpla"/>
    <property type="match status" value="1"/>
</dbReference>
<evidence type="ECO:0000256" key="14">
    <source>
        <dbReference type="ARBA" id="ARBA00022490"/>
    </source>
</evidence>
<evidence type="ECO:0000256" key="3">
    <source>
        <dbReference type="ARBA" id="ARBA00004123"/>
    </source>
</evidence>
<dbReference type="STRING" id="3469.A0A4Y7KYD5"/>
<evidence type="ECO:0000256" key="22">
    <source>
        <dbReference type="ARBA" id="ARBA00022737"/>
    </source>
</evidence>
<dbReference type="SUPFAM" id="SSF103511">
    <property type="entry name" value="Chlorophyll a-b binding protein"/>
    <property type="match status" value="2"/>
</dbReference>
<dbReference type="Gramene" id="RZC77198">
    <property type="protein sequence ID" value="RZC77198"/>
    <property type="gene ID" value="C5167_001358"/>
</dbReference>
<keyword evidence="36" id="KW-0604">Photosystem II</keyword>
<keyword evidence="20" id="KW-0812">Transmembrane</keyword>
<evidence type="ECO:0000256" key="9">
    <source>
        <dbReference type="ARBA" id="ARBA00007259"/>
    </source>
</evidence>
<keyword evidence="27" id="KW-0809">Transit peptide</keyword>
<dbReference type="InterPro" id="IPR029446">
    <property type="entry name" value="COPB1_appendage_platform_dom"/>
</dbReference>
<dbReference type="GO" id="GO:0046872">
    <property type="term" value="F:metal ion binding"/>
    <property type="evidence" value="ECO:0007669"/>
    <property type="project" value="UniProtKB-KW"/>
</dbReference>
<evidence type="ECO:0000256" key="32">
    <source>
        <dbReference type="ARBA" id="ARBA00023125"/>
    </source>
</evidence>
<evidence type="ECO:0000313" key="44">
    <source>
        <dbReference type="Proteomes" id="UP000316621"/>
    </source>
</evidence>
<evidence type="ECO:0000256" key="29">
    <source>
        <dbReference type="ARBA" id="ARBA00022991"/>
    </source>
</evidence>
<evidence type="ECO:0000256" key="35">
    <source>
        <dbReference type="ARBA" id="ARBA00023269"/>
    </source>
</evidence>
<evidence type="ECO:0000256" key="38">
    <source>
        <dbReference type="ARBA" id="ARBA00025536"/>
    </source>
</evidence>
<keyword evidence="31" id="KW-0793">Thylakoid</keyword>
<dbReference type="PANTHER" id="PTHR10635:SF0">
    <property type="entry name" value="COATOMER SUBUNIT BETA"/>
    <property type="match status" value="1"/>
</dbReference>
<dbReference type="CDD" id="cd22912">
    <property type="entry name" value="HFD_H4"/>
    <property type="match status" value="1"/>
</dbReference>
<keyword evidence="23" id="KW-0603">Photosystem I</keyword>
<keyword evidence="15" id="KW-0148">Chlorophyll</keyword>
<gene>
    <name evidence="43" type="ORF">C5167_001358</name>
</gene>
<dbReference type="GO" id="GO:0003677">
    <property type="term" value="F:DNA binding"/>
    <property type="evidence" value="ECO:0007669"/>
    <property type="project" value="UniProtKB-KW"/>
</dbReference>
<keyword evidence="14" id="KW-0963">Cytoplasm</keyword>
<comment type="subunit">
    <text evidence="39">The nucleosome is a histone octamer containing two molecules each of H2A, H2B, H3 and H4 assembled in one H3-H4 heterotetramer and two H2A-H2B heterodimers. The octamer wraps approximately 147 bp of DNA.</text>
</comment>
<evidence type="ECO:0000313" key="43">
    <source>
        <dbReference type="EMBL" id="RZC77198.1"/>
    </source>
</evidence>
<dbReference type="FunFam" id="1.10.3460.10:FF:000001">
    <property type="entry name" value="Chlorophyll a-b binding protein, chloroplastic"/>
    <property type="match status" value="1"/>
</dbReference>
<evidence type="ECO:0000256" key="20">
    <source>
        <dbReference type="ARBA" id="ARBA00022692"/>
    </source>
</evidence>
<dbReference type="GO" id="GO:0000786">
    <property type="term" value="C:nucleosome"/>
    <property type="evidence" value="ECO:0007669"/>
    <property type="project" value="UniProtKB-KW"/>
</dbReference>
<proteinExistence type="inferred from homology"/>
<comment type="function">
    <text evidence="1 39">Core component of nucleosome. Nucleosomes wrap and compact DNA into chromatin, limiting DNA accessibility to the cellular machineries which require DNA as a template. Histones thereby play a central role in transcription regulation, DNA repair, DNA replication and chromosomal stability. DNA accessibility is regulated via a complex set of post-translational modifications of histones, also called histone code, and nucleosome remodeling.</text>
</comment>
<dbReference type="Pfam" id="PF01602">
    <property type="entry name" value="Adaptin_N"/>
    <property type="match status" value="1"/>
</dbReference>
<keyword evidence="28" id="KW-1133">Transmembrane helix</keyword>
<dbReference type="InterPro" id="IPR016460">
    <property type="entry name" value="COPB1"/>
</dbReference>
<dbReference type="InterPro" id="IPR022796">
    <property type="entry name" value="Chloroa_b-bind"/>
</dbReference>
<evidence type="ECO:0000256" key="37">
    <source>
        <dbReference type="ARBA" id="ARBA00023329"/>
    </source>
</evidence>
<dbReference type="GO" id="GO:0006888">
    <property type="term" value="P:endoplasmic reticulum to Golgi vesicle-mediated transport"/>
    <property type="evidence" value="ECO:0007669"/>
    <property type="project" value="TreeGrafter"/>
</dbReference>
<dbReference type="Gene3D" id="1.10.3460.10">
    <property type="entry name" value="Chlorophyll a/b binding protein domain"/>
    <property type="match status" value="2"/>
</dbReference>
<protein>
    <recommendedName>
        <fullName evidence="39">Histone H4</fullName>
    </recommendedName>
</protein>
<keyword evidence="34 39" id="KW-0539">Nucleus</keyword>
<keyword evidence="37" id="KW-0968">Cytoplasmic vesicle</keyword>
<dbReference type="GO" id="GO:0030126">
    <property type="term" value="C:COPI vesicle coat"/>
    <property type="evidence" value="ECO:0007669"/>
    <property type="project" value="InterPro"/>
</dbReference>
<dbReference type="FunFam" id="1.10.3460.10:FF:000021">
    <property type="entry name" value="Chlorophyll a-b binding protein, chloroplastic"/>
    <property type="match status" value="1"/>
</dbReference>
<evidence type="ECO:0000259" key="41">
    <source>
        <dbReference type="Pfam" id="PF07718"/>
    </source>
</evidence>
<dbReference type="GO" id="GO:0000139">
    <property type="term" value="C:Golgi membrane"/>
    <property type="evidence" value="ECO:0007669"/>
    <property type="project" value="UniProtKB-SubCell"/>
</dbReference>
<evidence type="ECO:0000256" key="34">
    <source>
        <dbReference type="ARBA" id="ARBA00023242"/>
    </source>
</evidence>
<evidence type="ECO:0000256" key="10">
    <source>
        <dbReference type="ARBA" id="ARBA00011769"/>
    </source>
</evidence>
<evidence type="ECO:0000259" key="40">
    <source>
        <dbReference type="Pfam" id="PF01602"/>
    </source>
</evidence>
<keyword evidence="18" id="KW-0597">Phosphoprotein</keyword>
<evidence type="ECO:0000256" key="8">
    <source>
        <dbReference type="ARBA" id="ARBA00006564"/>
    </source>
</evidence>
<comment type="similarity">
    <text evidence="9">Belongs to the light-harvesting chlorophyll a/b-binding (LHC) protein family.</text>
</comment>
<evidence type="ECO:0000256" key="31">
    <source>
        <dbReference type="ARBA" id="ARBA00023078"/>
    </source>
</evidence>
<evidence type="ECO:0000256" key="28">
    <source>
        <dbReference type="ARBA" id="ARBA00022989"/>
    </source>
</evidence>
<evidence type="ECO:0000256" key="11">
    <source>
        <dbReference type="ARBA" id="ARBA00011775"/>
    </source>
</evidence>
<keyword evidence="12" id="KW-0813">Transport</keyword>
<evidence type="ECO:0000256" key="2">
    <source>
        <dbReference type="ARBA" id="ARBA00003803"/>
    </source>
</evidence>
<keyword evidence="17" id="KW-0602">Photosynthesis</keyword>
<comment type="function">
    <text evidence="38">The coatomer is a cytosolic protein complex that binds to dilysine motifs and reversibly associates with Golgi non-clathrin-coated vesicles, which further mediate biosynthetic protein transport from the ER, via the Golgi up to the trans Golgi network. Coatomer complex is required for budding from Golgi membranes, and is essential for the retrograde Golgi-to-ER transport of dilysine-tagged proteins.</text>
</comment>
<evidence type="ECO:0000256" key="17">
    <source>
        <dbReference type="ARBA" id="ARBA00022531"/>
    </source>
</evidence>
<dbReference type="GO" id="GO:0009522">
    <property type="term" value="C:photosystem I"/>
    <property type="evidence" value="ECO:0007669"/>
    <property type="project" value="UniProtKB-KW"/>
</dbReference>
<evidence type="ECO:0000256" key="24">
    <source>
        <dbReference type="ARBA" id="ARBA00022842"/>
    </source>
</evidence>
<keyword evidence="30" id="KW-0333">Golgi apparatus</keyword>
<evidence type="ECO:0000256" key="36">
    <source>
        <dbReference type="ARBA" id="ARBA00023276"/>
    </source>
</evidence>
<dbReference type="SUPFAM" id="SSF47113">
    <property type="entry name" value="Histone-fold"/>
    <property type="match status" value="1"/>
</dbReference>
<evidence type="ECO:0000256" key="6">
    <source>
        <dbReference type="ARBA" id="ARBA00004347"/>
    </source>
</evidence>
<comment type="subcellular location">
    <subcellularLocation>
        <location evidence="5">Chromosome</location>
    </subcellularLocation>
    <subcellularLocation>
        <location evidence="6">Cytoplasmic vesicle</location>
        <location evidence="6">COPI-coated vesicle membrane</location>
        <topology evidence="6">Peripheral membrane protein</topology>
        <orientation evidence="6">Cytoplasmic side</orientation>
    </subcellularLocation>
    <subcellularLocation>
        <location evidence="4">Golgi apparatus membrane</location>
        <topology evidence="4">Peripheral membrane protein</topology>
        <orientation evidence="4">Cytoplasmic side</orientation>
    </subcellularLocation>
    <subcellularLocation>
        <location evidence="3">Nucleus</location>
    </subcellularLocation>
    <subcellularLocation>
        <location evidence="7">Plastid</location>
        <location evidence="7">Chloroplast thylakoid membrane</location>
        <topology evidence="7">Multi-pass membrane protein</topology>
    </subcellularLocation>
</comment>
<feature type="domain" description="Clathrin/coatomer adaptor adaptin-like N-terminal" evidence="40">
    <location>
        <begin position="403"/>
        <end position="848"/>
    </location>
</feature>
<evidence type="ECO:0000256" key="12">
    <source>
        <dbReference type="ARBA" id="ARBA00022448"/>
    </source>
</evidence>
<dbReference type="EMBL" id="CM010723">
    <property type="protein sequence ID" value="RZC77198.1"/>
    <property type="molecule type" value="Genomic_DNA"/>
</dbReference>
<keyword evidence="29" id="KW-0157">Chromophore</keyword>
<dbReference type="InterPro" id="IPR019809">
    <property type="entry name" value="Histone_H4_CS"/>
</dbReference>
<dbReference type="FunFam" id="1.10.20.10:FF:000002">
    <property type="entry name" value="Histone H4"/>
    <property type="match status" value="1"/>
</dbReference>
<dbReference type="Pfam" id="PF00504">
    <property type="entry name" value="Chloroa_b-bind"/>
    <property type="match status" value="2"/>
</dbReference>
<keyword evidence="32 39" id="KW-0238">DNA-binding</keyword>
<dbReference type="GO" id="GO:0016168">
    <property type="term" value="F:chlorophyll binding"/>
    <property type="evidence" value="ECO:0007669"/>
    <property type="project" value="UniProtKB-KW"/>
</dbReference>
<dbReference type="InterPro" id="IPR011710">
    <property type="entry name" value="Coatomer_bsu_C"/>
</dbReference>
<dbReference type="InterPro" id="IPR001951">
    <property type="entry name" value="Histone_H4"/>
</dbReference>
<evidence type="ECO:0000256" key="1">
    <source>
        <dbReference type="ARBA" id="ARBA00002001"/>
    </source>
</evidence>
<dbReference type="GO" id="GO:0006886">
    <property type="term" value="P:intracellular protein transport"/>
    <property type="evidence" value="ECO:0007669"/>
    <property type="project" value="InterPro"/>
</dbReference>
<name>A0A4Y7KYD5_PAPSO</name>
<dbReference type="InterPro" id="IPR002553">
    <property type="entry name" value="Clathrin/coatomer_adapt-like_N"/>
</dbReference>
<keyword evidence="24" id="KW-0460">Magnesium</keyword>
<evidence type="ECO:0000256" key="26">
    <source>
        <dbReference type="ARBA" id="ARBA00022927"/>
    </source>
</evidence>
<dbReference type="GO" id="GO:0030527">
    <property type="term" value="F:structural constituent of chromatin"/>
    <property type="evidence" value="ECO:0007669"/>
    <property type="project" value="InterPro"/>
</dbReference>
<evidence type="ECO:0000256" key="15">
    <source>
        <dbReference type="ARBA" id="ARBA00022494"/>
    </source>
</evidence>
<dbReference type="GO" id="GO:0006891">
    <property type="term" value="P:intra-Golgi vesicle-mediated transport"/>
    <property type="evidence" value="ECO:0007669"/>
    <property type="project" value="TreeGrafter"/>
</dbReference>
<keyword evidence="13 39" id="KW-0158">Chromosome</keyword>
<dbReference type="Proteomes" id="UP000316621">
    <property type="component" value="Chromosome 9"/>
</dbReference>
<keyword evidence="19" id="KW-0934">Plastid</keyword>
<accession>A0A4Y7KYD5</accession>
<evidence type="ECO:0000256" key="30">
    <source>
        <dbReference type="ARBA" id="ARBA00023034"/>
    </source>
</evidence>
<organism evidence="43 44">
    <name type="scientific">Papaver somniferum</name>
    <name type="common">Opium poppy</name>
    <dbReference type="NCBI Taxonomy" id="3469"/>
    <lineage>
        <taxon>Eukaryota</taxon>
        <taxon>Viridiplantae</taxon>
        <taxon>Streptophyta</taxon>
        <taxon>Embryophyta</taxon>
        <taxon>Tracheophyta</taxon>
        <taxon>Spermatophyta</taxon>
        <taxon>Magnoliopsida</taxon>
        <taxon>Ranunculales</taxon>
        <taxon>Papaveraceae</taxon>
        <taxon>Papaveroideae</taxon>
        <taxon>Papaver</taxon>
    </lineage>
</organism>
<evidence type="ECO:0000256" key="13">
    <source>
        <dbReference type="ARBA" id="ARBA00022454"/>
    </source>
</evidence>
<dbReference type="PANTHER" id="PTHR10635">
    <property type="entry name" value="COATOMER SUBUNIT BETA"/>
    <property type="match status" value="1"/>
</dbReference>
<dbReference type="GO" id="GO:0046982">
    <property type="term" value="F:protein heterodimerization activity"/>
    <property type="evidence" value="ECO:0007669"/>
    <property type="project" value="InterPro"/>
</dbReference>
<dbReference type="GO" id="GO:0005634">
    <property type="term" value="C:nucleus"/>
    <property type="evidence" value="ECO:0007669"/>
    <property type="project" value="UniProtKB-SubCell"/>
</dbReference>
<feature type="domain" description="Coatomer beta subunit appendage platform" evidence="42">
    <location>
        <begin position="1196"/>
        <end position="1323"/>
    </location>
</feature>
<dbReference type="InterPro" id="IPR016024">
    <property type="entry name" value="ARM-type_fold"/>
</dbReference>
<evidence type="ECO:0000256" key="25">
    <source>
        <dbReference type="ARBA" id="ARBA00022892"/>
    </source>
</evidence>
<evidence type="ECO:0000256" key="18">
    <source>
        <dbReference type="ARBA" id="ARBA00022553"/>
    </source>
</evidence>
<sequence length="1643" mass="180647">MSGRGKGGKGLGKGGAKRHRKVLRDNIQGITKPAIRRLARRGGVKRISGLIYEETRGVLKIFLENVIRDAVTYTEHARRKTVTAMDVVYALKRQGRTLYGFGGTAVTLNSQSKFPTNVGSSSNEMIVMRKTSAKKPAASSGSPWYGPDRVKYLGPFSGESPSYLTGEFPGDYGWDTAGLSADPETFAKNRELEVIHSRWAMLGALGCVFPELLSRNGVKFGEAVWFKAGSQIFSEGGLDYLGNPSLVHAQSILAIWATQVILMGAVEGYRVAGGPLGEIVDPLYPGGSFDPLGLAEDPEAFSELKAIVTGKGPLENLADHLSDPVTNNAWSYATNFAPGKFGISVQSLAQTVRIKGIYIANLPVASATMNHPATTLTDTMTPMEKSCSLLIHFDKGTPALANEIKESLEGSDVDAKVEAMKKAVMLLLNGETLPQLFITIVRYVLPSEDHTIQKLLLLYLEIIDKTDSKGKVLPEMILICQNLRNNLQHPNEYIRGVTLRFLCRLNETEIIEPLIPSILANLEHRHPFIRRNAILAVMSIYKLPQGEQLLVDAPEMIEKALSSEQDPSAKRNAFLMLFTCAQERAINYLLTRVDSIPEWGELLQMVVLELIRKVCRTNRGEKGKYITIIISLLSAPSNAVMYECAGTLVSLSSAPTAIRAAANTYCQLLQSQSDNNVKLIVLDRLNELKTSHREIMVDMIMDVLRALASPNLDIRRKTIDIALELITPRNIDEVVQALKKEVVKTQSTELEKNGEYRQMLVQAIHSCAIKFPEVASTVVHLLMDFLGDSNVASAIDVVVFVREIIETNPKLRVAIITRLLDTFYQIRAARVCSCALWIIGEYCLSLSEVESGLATIKQCLGDLPFFTVNEEGDGADTSKPSQQVNSITVSSRRPAILADGTYATQSAASETAISPPTLVQGSLASPGNLRSLILTGDFFLGAVVACTLTKLILRLEEVQPSKPEVNKASSQALLVMVSMLQLGQSSFLPHPIDNDSYDRIVLCIRLLCNTRDEIRKIWLQSCRDSFVKMLADKQFCETEEIKAKAQISHAQPDDLIDFYHLKSRKGMSQLELEDEVQDDLKRATGEFTKDGDDANKLNRILQLTGFSDPVYAEAYVTVHHYDIVLDVTVINRTKETLQNLCLELATMGDLKLVERPQNYTLAPESSKQIRANIKVSSTETGVIFGNIVYETSNVMERTVVVLNDIHIDIMDYISPATCADVAFRTMWAEFEWENKVAVNTVIQDEKEFLNHIIKSTNMKCLTAPSALDGDCGFLAANLYAKSVFGEDALVNVSIEKQIDGKLSGYIRIRSKTQGIALSLGDKITLKQKGTFKSGYDALQSEKKFISTIFRFPRTLNFLKTPNHTLEYASCLEPCVDPPQHPTRLICTAVTLNSQSKFSTNVKSSNNGMIVMRKTSAKKPAASSGSPWYGPDRVKYLGPFSGESPSYLTGEFPGDYGWDTAGLSADPETFAKNRELEVIHSRWAMLGALGCVFPELLSRNGVKFGEAVWFKAGSQIFSEGGLDYLGNSSLVHAQSILAIWATQVILMGAVEGYRVAGGPLGEIVDPLYPGGSFDPLGLAEDPEAFAELKVKELKNGRLAMFSMFGFFVQAIVTGKGPLENLADHLSDPVNNNAWSYATDFAPGK</sequence>
<evidence type="ECO:0000256" key="21">
    <source>
        <dbReference type="ARBA" id="ARBA00022723"/>
    </source>
</evidence>
<comment type="subunit">
    <text evidence="10">The LHC complex consists of chlorophyll a-b binding proteins.</text>
</comment>
<evidence type="ECO:0000256" key="27">
    <source>
        <dbReference type="ARBA" id="ARBA00022946"/>
    </source>
</evidence>
<evidence type="ECO:0000256" key="39">
    <source>
        <dbReference type="RuleBase" id="RU000528"/>
    </source>
</evidence>
<evidence type="ECO:0000256" key="4">
    <source>
        <dbReference type="ARBA" id="ARBA00004255"/>
    </source>
</evidence>
<keyword evidence="35 39" id="KW-0544">Nucleosome core</keyword>
<keyword evidence="44" id="KW-1185">Reference proteome</keyword>
<evidence type="ECO:0000256" key="7">
    <source>
        <dbReference type="ARBA" id="ARBA00004454"/>
    </source>
</evidence>
<dbReference type="SMART" id="SM00417">
    <property type="entry name" value="H4"/>
    <property type="match status" value="1"/>
</dbReference>
<keyword evidence="25" id="KW-0931">ER-Golgi transport</keyword>
<dbReference type="PRINTS" id="PR00623">
    <property type="entry name" value="HISTONEH4"/>
</dbReference>
<dbReference type="Gene3D" id="1.25.10.10">
    <property type="entry name" value="Leucine-rich Repeat Variant"/>
    <property type="match status" value="1"/>
</dbReference>
<dbReference type="GO" id="GO:0009535">
    <property type="term" value="C:chloroplast thylakoid membrane"/>
    <property type="evidence" value="ECO:0007669"/>
    <property type="project" value="UniProtKB-SubCell"/>
</dbReference>
<keyword evidence="22" id="KW-0677">Repeat</keyword>
<keyword evidence="16" id="KW-0150">Chloroplast</keyword>
<evidence type="ECO:0000259" key="42">
    <source>
        <dbReference type="Pfam" id="PF14806"/>
    </source>
</evidence>
<evidence type="ECO:0000256" key="5">
    <source>
        <dbReference type="ARBA" id="ARBA00004286"/>
    </source>
</evidence>
<keyword evidence="21" id="KW-0479">Metal-binding</keyword>
<reference evidence="43 44" key="1">
    <citation type="journal article" date="2018" name="Science">
        <title>The opium poppy genome and morphinan production.</title>
        <authorList>
            <person name="Guo L."/>
            <person name="Winzer T."/>
            <person name="Yang X."/>
            <person name="Li Y."/>
            <person name="Ning Z."/>
            <person name="He Z."/>
            <person name="Teodor R."/>
            <person name="Lu Y."/>
            <person name="Bowser T.A."/>
            <person name="Graham I.A."/>
            <person name="Ye K."/>
        </authorList>
    </citation>
    <scope>NUCLEOTIDE SEQUENCE [LARGE SCALE GENOMIC DNA]</scope>
    <source>
        <strain evidence="44">cv. HN1</strain>
        <tissue evidence="43">Leaves</tissue>
    </source>
</reference>
<dbReference type="SUPFAM" id="SSF48371">
    <property type="entry name" value="ARM repeat"/>
    <property type="match status" value="1"/>
</dbReference>
<dbReference type="InterPro" id="IPR009072">
    <property type="entry name" value="Histone-fold"/>
</dbReference>
<dbReference type="PROSITE" id="PS00047">
    <property type="entry name" value="HISTONE_H4"/>
    <property type="match status" value="1"/>
</dbReference>
<feature type="domain" description="Coatomer beta subunit C-terminal" evidence="41">
    <location>
        <begin position="1052"/>
        <end position="1190"/>
    </location>
</feature>